<dbReference type="AlphaFoldDB" id="A0A0H2UU86"/>
<dbReference type="Proteomes" id="UP000000564">
    <property type="component" value="Chromosome"/>
</dbReference>
<sequence length="178" mass="20464">MNVTEQNSHQILIQKLLVSIHYLTLFRDELKLVERTPSILGGEFPAHLVQSELGDIVAAIDTLDMQQRLIESTFWYEESAFKLMNKTLDIVDNWIKGVDHLIDLCQSKEVFQIIIGDKRIRVFGVLSDVFSSLKVSALSLKEAPIPDVLYEHIQRVNLEEEAFIKYYQSPKVPTGEFE</sequence>
<protein>
    <submittedName>
        <fullName evidence="1">Uncharacterized protein</fullName>
    </submittedName>
</protein>
<name>A0A0H2UU86_STRP3</name>
<accession>A0A0H2UU86</accession>
<gene>
    <name evidence="1" type="ordered locus">SpyM3_0615</name>
</gene>
<evidence type="ECO:0000313" key="1">
    <source>
        <dbReference type="EMBL" id="AAM79222.1"/>
    </source>
</evidence>
<dbReference type="KEGG" id="spg:SpyM3_0615"/>
<evidence type="ECO:0000313" key="2">
    <source>
        <dbReference type="Proteomes" id="UP000000564"/>
    </source>
</evidence>
<dbReference type="EMBL" id="AE014074">
    <property type="protein sequence ID" value="AAM79222.1"/>
    <property type="molecule type" value="Genomic_DNA"/>
</dbReference>
<proteinExistence type="predicted"/>
<organism evidence="1 2">
    <name type="scientific">Streptococcus pyogenes serotype M3 (strain ATCC BAA-595 / MGAS315)</name>
    <dbReference type="NCBI Taxonomy" id="198466"/>
    <lineage>
        <taxon>Bacteria</taxon>
        <taxon>Bacillati</taxon>
        <taxon>Bacillota</taxon>
        <taxon>Bacilli</taxon>
        <taxon>Lactobacillales</taxon>
        <taxon>Streptococcaceae</taxon>
        <taxon>Streptococcus</taxon>
    </lineage>
</organism>
<dbReference type="RefSeq" id="WP_002984923.1">
    <property type="nucleotide sequence ID" value="NC_004070.1"/>
</dbReference>
<reference evidence="1 2" key="1">
    <citation type="journal article" date="2002" name="Proc. Natl. Acad. Sci. U.S.A.">
        <title>Genome sequence of a serotype M3 strain of group A Streptococcus: phage-encoded toxins, the high-virulence phenotype, and clone emergence.</title>
        <authorList>
            <person name="Beres S.B."/>
            <person name="Sylva G.L."/>
            <person name="Barbian K.D."/>
            <person name="Lei B."/>
            <person name="Hoff J.S."/>
            <person name="Mammarella N.D."/>
            <person name="Liu M.Y."/>
            <person name="Smoot J.C."/>
            <person name="Porcella S.F."/>
            <person name="Parkins L.D."/>
            <person name="Campbell D.S."/>
            <person name="Smith T.M."/>
            <person name="McCormick J.K."/>
            <person name="Leung D.Y."/>
            <person name="Schlievert P.M."/>
            <person name="Musser J.M."/>
        </authorList>
    </citation>
    <scope>NUCLEOTIDE SEQUENCE [LARGE SCALE GENOMIC DNA]</scope>
    <source>
        <strain evidence="2">ATCC BAA-595 / MGAS315</strain>
    </source>
</reference>
<dbReference type="HOGENOM" id="CLU_1712286_0_0_9"/>